<keyword evidence="2" id="KW-1185">Reference proteome</keyword>
<protein>
    <submittedName>
        <fullName evidence="1">Uncharacterized protein</fullName>
    </submittedName>
</protein>
<sequence length="97" mass="11414">MYPDIGELAYKLKSTRERLEGIMMEEVWEIHHRETGKLVFKGGYLEVKEILRKMYKENLTLVDVDTMLNIGQGFFDVAKSISAENVFQINYKKELPR</sequence>
<organism evidence="1 2">
    <name type="scientific">Staphylococcus phage MCE-2014</name>
    <dbReference type="NCBI Taxonomy" id="1524910"/>
    <lineage>
        <taxon>Viruses</taxon>
        <taxon>Duplodnaviria</taxon>
        <taxon>Heunggongvirae</taxon>
        <taxon>Uroviricota</taxon>
        <taxon>Caudoviricetes</taxon>
        <taxon>Herelleviridae</taxon>
        <taxon>Twortvirinae</taxon>
        <taxon>Kayvirus</taxon>
        <taxon>Kayvirus MCE2014</taxon>
    </lineage>
</organism>
<evidence type="ECO:0000313" key="1">
    <source>
        <dbReference type="EMBL" id="AII27023.1"/>
    </source>
</evidence>
<proteinExistence type="predicted"/>
<dbReference type="KEGG" id="vg:22276371"/>
<evidence type="ECO:0000313" key="2">
    <source>
        <dbReference type="Proteomes" id="UP000028960"/>
    </source>
</evidence>
<dbReference type="RefSeq" id="YP_009098113.1">
    <property type="nucleotide sequence ID" value="NC_025416.1"/>
</dbReference>
<reference evidence="1 2" key="1">
    <citation type="journal article" date="2014" name="Appl. Environ. Microbiol.">
        <title>Combined Use of Bacteriophage K and a Novel Bacteriophage To Reduce Staphylococcus aureus Biofilm Formation.</title>
        <authorList>
            <person name="Alves D.R."/>
            <person name="Gaudion A."/>
            <person name="Bean J.E."/>
            <person name="Perez Esteban P."/>
            <person name="Arnot T.C."/>
            <person name="Harper D.R."/>
            <person name="Kot W."/>
            <person name="Hansen L.H."/>
            <person name="Enright M.C."/>
            <person name="Jenkins A.T."/>
        </authorList>
    </citation>
    <scope>NUCLEOTIDE SEQUENCE [LARGE SCALE GENOMIC DNA]</scope>
</reference>
<dbReference type="EMBL" id="KJ888149">
    <property type="protein sequence ID" value="AII27023.1"/>
    <property type="molecule type" value="Genomic_DNA"/>
</dbReference>
<name>A0A076G537_9CAUD</name>
<dbReference type="Proteomes" id="UP000028960">
    <property type="component" value="Segment"/>
</dbReference>
<dbReference type="GeneID" id="22276371"/>
<accession>A0A076G537</accession>